<evidence type="ECO:0000313" key="1">
    <source>
        <dbReference type="EMBL" id="KAJ8735113.1"/>
    </source>
</evidence>
<name>A0ACC2R8I8_9NEOP</name>
<dbReference type="EMBL" id="CM056781">
    <property type="protein sequence ID" value="KAJ8735113.1"/>
    <property type="molecule type" value="Genomic_DNA"/>
</dbReference>
<protein>
    <submittedName>
        <fullName evidence="1">Uncharacterized protein</fullName>
    </submittedName>
</protein>
<comment type="caution">
    <text evidence="1">The sequence shown here is derived from an EMBL/GenBank/DDBJ whole genome shotgun (WGS) entry which is preliminary data.</text>
</comment>
<keyword evidence="2" id="KW-1185">Reference proteome</keyword>
<organism evidence="1 2">
    <name type="scientific">Mythimna loreyi</name>
    <dbReference type="NCBI Taxonomy" id="667449"/>
    <lineage>
        <taxon>Eukaryota</taxon>
        <taxon>Metazoa</taxon>
        <taxon>Ecdysozoa</taxon>
        <taxon>Arthropoda</taxon>
        <taxon>Hexapoda</taxon>
        <taxon>Insecta</taxon>
        <taxon>Pterygota</taxon>
        <taxon>Neoptera</taxon>
        <taxon>Endopterygota</taxon>
        <taxon>Lepidoptera</taxon>
        <taxon>Glossata</taxon>
        <taxon>Ditrysia</taxon>
        <taxon>Noctuoidea</taxon>
        <taxon>Noctuidae</taxon>
        <taxon>Noctuinae</taxon>
        <taxon>Hadenini</taxon>
        <taxon>Mythimna</taxon>
    </lineage>
</organism>
<sequence>MGGPGQSQSVPGIASASSCKEPDDNVTFRGKRPRIDDSPNNPAVHNSCACRELRKEILEMLASWKSDFDLQFSAWKTEQDKILSALVKDVTEIKNQCMTIRKTTTELEAKTSIAAPQMKTSEKDTGERGQQKHPRSYTEVTRRRAATPKAGGKDTDPLEIASKRAEDANRENPEASLRDCSKPRVVVPVTAAVVDISMGDTEKDGWTEVRNRRSQRSLSNVLRGTAAPGTTNLEASERWRYLHLFYVKQGTSDSQVRDHLTRICGADVCTVEVLKSRGKYASFKLGVPSKLADQVVAPGNWAEDICVKPWRRNFRARAEETK</sequence>
<proteinExistence type="predicted"/>
<reference evidence="1" key="1">
    <citation type="submission" date="2023-03" db="EMBL/GenBank/DDBJ databases">
        <title>Chromosome-level genomes of two armyworms, Mythimna separata and Mythimna loreyi, provide insights into the biosynthesis and reception of sex pheromones.</title>
        <authorList>
            <person name="Zhao H."/>
        </authorList>
    </citation>
    <scope>NUCLEOTIDE SEQUENCE</scope>
    <source>
        <strain evidence="1">BeijingLab</strain>
    </source>
</reference>
<dbReference type="Proteomes" id="UP001231649">
    <property type="component" value="Chromosome 5"/>
</dbReference>
<evidence type="ECO:0000313" key="2">
    <source>
        <dbReference type="Proteomes" id="UP001231649"/>
    </source>
</evidence>
<accession>A0ACC2R8I8</accession>
<gene>
    <name evidence="1" type="ORF">PYW08_014363</name>
</gene>